<evidence type="ECO:0000256" key="4">
    <source>
        <dbReference type="ARBA" id="ARBA00022723"/>
    </source>
</evidence>
<keyword evidence="4" id="KW-0479">Metal-binding</keyword>
<dbReference type="SUPFAM" id="SSF64438">
    <property type="entry name" value="CNF1/YfiH-like putative cysteine hydrolases"/>
    <property type="match status" value="1"/>
</dbReference>
<evidence type="ECO:0000256" key="7">
    <source>
        <dbReference type="ARBA" id="ARBA00047989"/>
    </source>
</evidence>
<dbReference type="NCBIfam" id="TIGR00726">
    <property type="entry name" value="peptidoglycan editing factor PgeF"/>
    <property type="match status" value="1"/>
</dbReference>
<proteinExistence type="inferred from homology"/>
<keyword evidence="5" id="KW-0378">Hydrolase</keyword>
<reference evidence="12" key="1">
    <citation type="journal article" date="2019" name="Int. J. Syst. Evol. Microbiol.">
        <title>The Global Catalogue of Microorganisms (GCM) 10K type strain sequencing project: providing services to taxonomists for standard genome sequencing and annotation.</title>
        <authorList>
            <consortium name="The Broad Institute Genomics Platform"/>
            <consortium name="The Broad Institute Genome Sequencing Center for Infectious Disease"/>
            <person name="Wu L."/>
            <person name="Ma J."/>
        </authorList>
    </citation>
    <scope>NUCLEOTIDE SEQUENCE [LARGE SCALE GENOMIC DNA]</scope>
    <source>
        <strain evidence="12">CCUG 61697</strain>
    </source>
</reference>
<evidence type="ECO:0000256" key="3">
    <source>
        <dbReference type="ARBA" id="ARBA00022679"/>
    </source>
</evidence>
<evidence type="ECO:0000256" key="5">
    <source>
        <dbReference type="ARBA" id="ARBA00022801"/>
    </source>
</evidence>
<comment type="catalytic activity">
    <reaction evidence="9">
        <text>S-methyl-5'-thioadenosine + phosphate = 5-(methylsulfanyl)-alpha-D-ribose 1-phosphate + adenine</text>
        <dbReference type="Rhea" id="RHEA:11852"/>
        <dbReference type="ChEBI" id="CHEBI:16708"/>
        <dbReference type="ChEBI" id="CHEBI:17509"/>
        <dbReference type="ChEBI" id="CHEBI:43474"/>
        <dbReference type="ChEBI" id="CHEBI:58533"/>
        <dbReference type="EC" id="2.4.2.28"/>
    </reaction>
    <physiologicalReaction direction="left-to-right" evidence="9">
        <dbReference type="Rhea" id="RHEA:11853"/>
    </physiologicalReaction>
</comment>
<dbReference type="PANTHER" id="PTHR30616">
    <property type="entry name" value="UNCHARACTERIZED PROTEIN YFIH"/>
    <property type="match status" value="1"/>
</dbReference>
<evidence type="ECO:0000256" key="2">
    <source>
        <dbReference type="ARBA" id="ARBA00007353"/>
    </source>
</evidence>
<comment type="catalytic activity">
    <reaction evidence="7">
        <text>adenosine + H2O + H(+) = inosine + NH4(+)</text>
        <dbReference type="Rhea" id="RHEA:24408"/>
        <dbReference type="ChEBI" id="CHEBI:15377"/>
        <dbReference type="ChEBI" id="CHEBI:15378"/>
        <dbReference type="ChEBI" id="CHEBI:16335"/>
        <dbReference type="ChEBI" id="CHEBI:17596"/>
        <dbReference type="ChEBI" id="CHEBI:28938"/>
        <dbReference type="EC" id="3.5.4.4"/>
    </reaction>
    <physiologicalReaction direction="left-to-right" evidence="7">
        <dbReference type="Rhea" id="RHEA:24409"/>
    </physiologicalReaction>
</comment>
<dbReference type="InterPro" id="IPR003730">
    <property type="entry name" value="Cu_polyphenol_OxRdtase"/>
</dbReference>
<dbReference type="Gene3D" id="3.60.140.10">
    <property type="entry name" value="CNF1/YfiH-like putative cysteine hydrolases"/>
    <property type="match status" value="1"/>
</dbReference>
<gene>
    <name evidence="11" type="primary">pgeF</name>
    <name evidence="11" type="ORF">ACFQ2F_06190</name>
</gene>
<evidence type="ECO:0000313" key="12">
    <source>
        <dbReference type="Proteomes" id="UP001597102"/>
    </source>
</evidence>
<dbReference type="Pfam" id="PF02578">
    <property type="entry name" value="Cu-oxidase_4"/>
    <property type="match status" value="1"/>
</dbReference>
<dbReference type="InterPro" id="IPR011324">
    <property type="entry name" value="Cytotoxic_necrot_fac-like_cat"/>
</dbReference>
<evidence type="ECO:0000256" key="10">
    <source>
        <dbReference type="RuleBase" id="RU361274"/>
    </source>
</evidence>
<evidence type="ECO:0000256" key="8">
    <source>
        <dbReference type="ARBA" id="ARBA00048968"/>
    </source>
</evidence>
<dbReference type="EMBL" id="JBHTJO010000001">
    <property type="protein sequence ID" value="MFD0986683.1"/>
    <property type="molecule type" value="Genomic_DNA"/>
</dbReference>
<organism evidence="11 12">
    <name type="scientific">Methyloligella solikamskensis</name>
    <dbReference type="NCBI Taxonomy" id="1177756"/>
    <lineage>
        <taxon>Bacteria</taxon>
        <taxon>Pseudomonadati</taxon>
        <taxon>Pseudomonadota</taxon>
        <taxon>Alphaproteobacteria</taxon>
        <taxon>Hyphomicrobiales</taxon>
        <taxon>Hyphomicrobiaceae</taxon>
        <taxon>Methyloligella</taxon>
    </lineage>
</organism>
<name>A0ABW3J8T9_9HYPH</name>
<keyword evidence="6" id="KW-0862">Zinc</keyword>
<dbReference type="PANTHER" id="PTHR30616:SF2">
    <property type="entry name" value="PURINE NUCLEOSIDE PHOSPHORYLASE LACC1"/>
    <property type="match status" value="1"/>
</dbReference>
<evidence type="ECO:0000256" key="1">
    <source>
        <dbReference type="ARBA" id="ARBA00000553"/>
    </source>
</evidence>
<evidence type="ECO:0000313" key="11">
    <source>
        <dbReference type="EMBL" id="MFD0986683.1"/>
    </source>
</evidence>
<comment type="catalytic activity">
    <reaction evidence="8">
        <text>adenosine + phosphate = alpha-D-ribose 1-phosphate + adenine</text>
        <dbReference type="Rhea" id="RHEA:27642"/>
        <dbReference type="ChEBI" id="CHEBI:16335"/>
        <dbReference type="ChEBI" id="CHEBI:16708"/>
        <dbReference type="ChEBI" id="CHEBI:43474"/>
        <dbReference type="ChEBI" id="CHEBI:57720"/>
        <dbReference type="EC" id="2.4.2.1"/>
    </reaction>
    <physiologicalReaction direction="left-to-right" evidence="8">
        <dbReference type="Rhea" id="RHEA:27643"/>
    </physiologicalReaction>
</comment>
<keyword evidence="12" id="KW-1185">Reference proteome</keyword>
<protein>
    <recommendedName>
        <fullName evidence="10">Purine nucleoside phosphorylase</fullName>
    </recommendedName>
</protein>
<comment type="similarity">
    <text evidence="2 10">Belongs to the purine nucleoside phosphorylase YfiH/LACC1 family.</text>
</comment>
<dbReference type="Proteomes" id="UP001597102">
    <property type="component" value="Unassembled WGS sequence"/>
</dbReference>
<comment type="catalytic activity">
    <reaction evidence="1">
        <text>inosine + phosphate = alpha-D-ribose 1-phosphate + hypoxanthine</text>
        <dbReference type="Rhea" id="RHEA:27646"/>
        <dbReference type="ChEBI" id="CHEBI:17368"/>
        <dbReference type="ChEBI" id="CHEBI:17596"/>
        <dbReference type="ChEBI" id="CHEBI:43474"/>
        <dbReference type="ChEBI" id="CHEBI:57720"/>
        <dbReference type="EC" id="2.4.2.1"/>
    </reaction>
    <physiologicalReaction direction="left-to-right" evidence="1">
        <dbReference type="Rhea" id="RHEA:27647"/>
    </physiologicalReaction>
</comment>
<evidence type="ECO:0000256" key="6">
    <source>
        <dbReference type="ARBA" id="ARBA00022833"/>
    </source>
</evidence>
<evidence type="ECO:0000256" key="9">
    <source>
        <dbReference type="ARBA" id="ARBA00049893"/>
    </source>
</evidence>
<comment type="caution">
    <text evidence="11">The sequence shown here is derived from an EMBL/GenBank/DDBJ whole genome shotgun (WGS) entry which is preliminary data.</text>
</comment>
<dbReference type="CDD" id="cd16833">
    <property type="entry name" value="YfiH"/>
    <property type="match status" value="1"/>
</dbReference>
<sequence>MVTPDNAMLIAGPLDEAPGLSHGFFTRQGGVSEGIYESLNCGVGSKDDPGKANHNRALVAEVLGVAPDKLITPYQIHSATAVVAEAPWKDEPPQADAIVTATPGLAVGILTADCAPVLFADPEAKVVAAAHAGWRGAVSGIVESTVEAMRSLGAKPENIVAAIGPAISLSVYEVGQDFKDQVLKDDPDAAPYFETDESTGEPHFDLSGYVAERCARAGLENITEIGLCTYCDEARFFSYRRSQHWGEDDYGRQIAAIVLT</sequence>
<dbReference type="RefSeq" id="WP_379087276.1">
    <property type="nucleotide sequence ID" value="NZ_JBHTJO010000001.1"/>
</dbReference>
<keyword evidence="3" id="KW-0808">Transferase</keyword>
<accession>A0ABW3J8T9</accession>
<dbReference type="InterPro" id="IPR038371">
    <property type="entry name" value="Cu_polyphenol_OxRdtase_sf"/>
</dbReference>